<evidence type="ECO:0000256" key="2">
    <source>
        <dbReference type="ARBA" id="ARBA00022801"/>
    </source>
</evidence>
<protein>
    <submittedName>
        <fullName evidence="5">Linear amide C-N hydrolase</fullName>
    </submittedName>
</protein>
<evidence type="ECO:0000313" key="5">
    <source>
        <dbReference type="EMBL" id="XCC96553.1"/>
    </source>
</evidence>
<dbReference type="CDD" id="cd01902">
    <property type="entry name" value="Ntn_CGH"/>
    <property type="match status" value="1"/>
</dbReference>
<evidence type="ECO:0000259" key="4">
    <source>
        <dbReference type="Pfam" id="PF02275"/>
    </source>
</evidence>
<dbReference type="InterPro" id="IPR052193">
    <property type="entry name" value="Peptidase_C59"/>
</dbReference>
<proteinExistence type="inferred from homology"/>
<feature type="chain" id="PRO_5043470729" evidence="3">
    <location>
        <begin position="29"/>
        <end position="354"/>
    </location>
</feature>
<dbReference type="SUPFAM" id="SSF56235">
    <property type="entry name" value="N-terminal nucleophile aminohydrolases (Ntn hydrolases)"/>
    <property type="match status" value="1"/>
</dbReference>
<gene>
    <name evidence="5" type="ORF">PVT71_17940</name>
</gene>
<dbReference type="PANTHER" id="PTHR35527:SF2">
    <property type="entry name" value="HYDROLASE"/>
    <property type="match status" value="1"/>
</dbReference>
<evidence type="ECO:0000256" key="3">
    <source>
        <dbReference type="SAM" id="SignalP"/>
    </source>
</evidence>
<reference evidence="5" key="1">
    <citation type="submission" date="2023-02" db="EMBL/GenBank/DDBJ databases">
        <title>Description and genomic characterization of Salipiger bruguierae sp. nov., isolated from the sediment of mangrove plant Bruguiera sexangula.</title>
        <authorList>
            <person name="Long M."/>
        </authorList>
    </citation>
    <scope>NUCLEOTIDE SEQUENCE</scope>
    <source>
        <strain evidence="5">H15</strain>
    </source>
</reference>
<dbReference type="Gene3D" id="3.60.60.10">
    <property type="entry name" value="Penicillin V Acylase, Chain A"/>
    <property type="match status" value="1"/>
</dbReference>
<dbReference type="Pfam" id="PF02275">
    <property type="entry name" value="CBAH"/>
    <property type="match status" value="1"/>
</dbReference>
<keyword evidence="2 5" id="KW-0378">Hydrolase</keyword>
<dbReference type="PANTHER" id="PTHR35527">
    <property type="entry name" value="CHOLOYLGLYCINE HYDROLASE"/>
    <property type="match status" value="1"/>
</dbReference>
<name>A0AAU8AQ88_9RHOB</name>
<evidence type="ECO:0000256" key="1">
    <source>
        <dbReference type="ARBA" id="ARBA00006625"/>
    </source>
</evidence>
<dbReference type="GO" id="GO:0016787">
    <property type="term" value="F:hydrolase activity"/>
    <property type="evidence" value="ECO:0007669"/>
    <property type="project" value="UniProtKB-KW"/>
</dbReference>
<feature type="signal peptide" evidence="3">
    <location>
        <begin position="1"/>
        <end position="28"/>
    </location>
</feature>
<organism evidence="5">
    <name type="scientific">Alloyangia sp. H15</name>
    <dbReference type="NCBI Taxonomy" id="3029062"/>
    <lineage>
        <taxon>Bacteria</taxon>
        <taxon>Pseudomonadati</taxon>
        <taxon>Pseudomonadota</taxon>
        <taxon>Alphaproteobacteria</taxon>
        <taxon>Rhodobacterales</taxon>
        <taxon>Roseobacteraceae</taxon>
        <taxon>Alloyangia</taxon>
    </lineage>
</organism>
<feature type="domain" description="Choloylglycine hydrolase/NAAA C-terminal" evidence="4">
    <location>
        <begin position="29"/>
        <end position="315"/>
    </location>
</feature>
<sequence>MPRMLPPLKPLVAATLAAGLGLAGIADACTRLVYHGAADQIVTARSMDWRSDIGTNLWVFPRGMERNGEAGPNAITWTSKYGSVIASAYDIATTDGMNEAGLVANLLWLVESEYPAFDGSQTGLSIAAWTQYVLDNFATVAEAVAVLETEPFTLVTDTVPGEDRLATLHLSISDSSGDSAIIEYIGGRQVIHHSRDYQVMTNSPIFEQQLALESYWRQIGGTVMLPGTNRASDRFARASFYVNAIPKTEDPVETLASVFGVIRNASVPYGITTPDEPNISSTRWRTVADHKRLRYFFESALTPNTFWVDLARFDLAPGTGKVLRLDLGPQQSHTYSGLANDSFSETEPFRFLGL</sequence>
<dbReference type="AlphaFoldDB" id="A0AAU8AQ88"/>
<dbReference type="InterPro" id="IPR029132">
    <property type="entry name" value="CBAH/NAAA_C"/>
</dbReference>
<comment type="similarity">
    <text evidence="1">Belongs to the peptidase C59 family.</text>
</comment>
<dbReference type="InterPro" id="IPR029055">
    <property type="entry name" value="Ntn_hydrolases_N"/>
</dbReference>
<dbReference type="RefSeq" id="WP_353475437.1">
    <property type="nucleotide sequence ID" value="NZ_CP123385.1"/>
</dbReference>
<dbReference type="EMBL" id="CP123385">
    <property type="protein sequence ID" value="XCC96553.1"/>
    <property type="molecule type" value="Genomic_DNA"/>
</dbReference>
<accession>A0AAU8AQ88</accession>
<keyword evidence="3" id="KW-0732">Signal</keyword>